<protein>
    <submittedName>
        <fullName evidence="2">Uncharacterized protein</fullName>
    </submittedName>
</protein>
<proteinExistence type="predicted"/>
<keyword evidence="1" id="KW-1185">Reference proteome</keyword>
<name>A0A914RDM8_PAREQ</name>
<dbReference type="PROSITE" id="PS51257">
    <property type="entry name" value="PROKAR_LIPOPROTEIN"/>
    <property type="match status" value="1"/>
</dbReference>
<dbReference type="Proteomes" id="UP000887564">
    <property type="component" value="Unplaced"/>
</dbReference>
<dbReference type="AlphaFoldDB" id="A0A914RDM8"/>
<organism evidence="1 2">
    <name type="scientific">Parascaris equorum</name>
    <name type="common">Equine roundworm</name>
    <dbReference type="NCBI Taxonomy" id="6256"/>
    <lineage>
        <taxon>Eukaryota</taxon>
        <taxon>Metazoa</taxon>
        <taxon>Ecdysozoa</taxon>
        <taxon>Nematoda</taxon>
        <taxon>Chromadorea</taxon>
        <taxon>Rhabditida</taxon>
        <taxon>Spirurina</taxon>
        <taxon>Ascaridomorpha</taxon>
        <taxon>Ascaridoidea</taxon>
        <taxon>Ascarididae</taxon>
        <taxon>Parascaris</taxon>
    </lineage>
</organism>
<dbReference type="WBParaSite" id="PEQ_0000460301-mRNA-1">
    <property type="protein sequence ID" value="PEQ_0000460301-mRNA-1"/>
    <property type="gene ID" value="PEQ_0000460301"/>
</dbReference>
<evidence type="ECO:0000313" key="2">
    <source>
        <dbReference type="WBParaSite" id="PEQ_0000460301-mRNA-1"/>
    </source>
</evidence>
<accession>A0A914RDM8</accession>
<sequence length="53" mass="6207">MVQPLLRRSLHYSLALLSCPRNPHLESSIIIYLNENYANLKRNCGSEKIRAYF</sequence>
<reference evidence="2" key="1">
    <citation type="submission" date="2022-11" db="UniProtKB">
        <authorList>
            <consortium name="WormBaseParasite"/>
        </authorList>
    </citation>
    <scope>IDENTIFICATION</scope>
</reference>
<evidence type="ECO:0000313" key="1">
    <source>
        <dbReference type="Proteomes" id="UP000887564"/>
    </source>
</evidence>